<sequence length="132" mass="14421">MDQNPSPKLPKLPQLTYLSTGKPKAWPGGWTSQCRGLALHTPQDTSSVRPYPQSDGSFTQISRLDLVPEEGQVYSCGVEHPSLKGERRTRMWTVEFRGPSLGLSIYCAVGLIVGLVGVAVGTFFLVKGNECR</sequence>
<accession>A0AAW0P5G6</accession>
<dbReference type="AlphaFoldDB" id="A0AAW0P5G6"/>
<keyword evidence="5" id="KW-1185">Reference proteome</keyword>
<dbReference type="SUPFAM" id="SSF48726">
    <property type="entry name" value="Immunoglobulin"/>
    <property type="match status" value="1"/>
</dbReference>
<evidence type="ECO:0000256" key="1">
    <source>
        <dbReference type="SAM" id="MobiDB-lite"/>
    </source>
</evidence>
<keyword evidence="2" id="KW-0472">Membrane</keyword>
<keyword evidence="2" id="KW-0812">Transmembrane</keyword>
<dbReference type="InterPro" id="IPR003597">
    <property type="entry name" value="Ig_C1-set"/>
</dbReference>
<comment type="caution">
    <text evidence="4">The sequence shown here is derived from an EMBL/GenBank/DDBJ whole genome shotgun (WGS) entry which is preliminary data.</text>
</comment>
<evidence type="ECO:0000313" key="4">
    <source>
        <dbReference type="EMBL" id="KAK7909350.1"/>
    </source>
</evidence>
<dbReference type="PANTHER" id="PTHR19944">
    <property type="entry name" value="MHC CLASS II-RELATED"/>
    <property type="match status" value="1"/>
</dbReference>
<dbReference type="Pfam" id="PF07654">
    <property type="entry name" value="C1-set"/>
    <property type="match status" value="1"/>
</dbReference>
<dbReference type="InterPro" id="IPR036179">
    <property type="entry name" value="Ig-like_dom_sf"/>
</dbReference>
<evidence type="ECO:0000313" key="5">
    <source>
        <dbReference type="Proteomes" id="UP001460270"/>
    </source>
</evidence>
<dbReference type="PANTHER" id="PTHR19944:SF86">
    <property type="entry name" value="HLA CLASS II HISTOCOMPATIBILITY ANTIGEN, DR ALPHA CHAIN"/>
    <property type="match status" value="1"/>
</dbReference>
<keyword evidence="2" id="KW-1133">Transmembrane helix</keyword>
<dbReference type="Proteomes" id="UP001460270">
    <property type="component" value="Unassembled WGS sequence"/>
</dbReference>
<evidence type="ECO:0000259" key="3">
    <source>
        <dbReference type="Pfam" id="PF07654"/>
    </source>
</evidence>
<reference evidence="5" key="1">
    <citation type="submission" date="2024-04" db="EMBL/GenBank/DDBJ databases">
        <title>Salinicola lusitanus LLJ914,a marine bacterium isolated from the Okinawa Trough.</title>
        <authorList>
            <person name="Li J."/>
        </authorList>
    </citation>
    <scope>NUCLEOTIDE SEQUENCE [LARGE SCALE GENOMIC DNA]</scope>
</reference>
<feature type="transmembrane region" description="Helical" evidence="2">
    <location>
        <begin position="103"/>
        <end position="126"/>
    </location>
</feature>
<dbReference type="InterPro" id="IPR013783">
    <property type="entry name" value="Ig-like_fold"/>
</dbReference>
<protein>
    <recommendedName>
        <fullName evidence="3">Immunoglobulin C1-set domain-containing protein</fullName>
    </recommendedName>
</protein>
<organism evidence="4 5">
    <name type="scientific">Mugilogobius chulae</name>
    <name type="common">yellowstripe goby</name>
    <dbReference type="NCBI Taxonomy" id="88201"/>
    <lineage>
        <taxon>Eukaryota</taxon>
        <taxon>Metazoa</taxon>
        <taxon>Chordata</taxon>
        <taxon>Craniata</taxon>
        <taxon>Vertebrata</taxon>
        <taxon>Euteleostomi</taxon>
        <taxon>Actinopterygii</taxon>
        <taxon>Neopterygii</taxon>
        <taxon>Teleostei</taxon>
        <taxon>Neoteleostei</taxon>
        <taxon>Acanthomorphata</taxon>
        <taxon>Gobiaria</taxon>
        <taxon>Gobiiformes</taxon>
        <taxon>Gobioidei</taxon>
        <taxon>Gobiidae</taxon>
        <taxon>Gobionellinae</taxon>
        <taxon>Mugilogobius</taxon>
    </lineage>
</organism>
<evidence type="ECO:0000256" key="2">
    <source>
        <dbReference type="SAM" id="Phobius"/>
    </source>
</evidence>
<feature type="region of interest" description="Disordered" evidence="1">
    <location>
        <begin position="1"/>
        <end position="26"/>
    </location>
</feature>
<gene>
    <name evidence="4" type="ORF">WMY93_014034</name>
</gene>
<dbReference type="EMBL" id="JBBPFD010000010">
    <property type="protein sequence ID" value="KAK7909350.1"/>
    <property type="molecule type" value="Genomic_DNA"/>
</dbReference>
<dbReference type="InterPro" id="IPR050160">
    <property type="entry name" value="MHC/Immunoglobulin"/>
</dbReference>
<dbReference type="Gene3D" id="2.60.40.10">
    <property type="entry name" value="Immunoglobulins"/>
    <property type="match status" value="1"/>
</dbReference>
<proteinExistence type="predicted"/>
<name>A0AAW0P5G6_9GOBI</name>
<feature type="domain" description="Immunoglobulin C1-set" evidence="3">
    <location>
        <begin position="43"/>
        <end position="83"/>
    </location>
</feature>